<dbReference type="InterPro" id="IPR036188">
    <property type="entry name" value="FAD/NAD-bd_sf"/>
</dbReference>
<comment type="similarity">
    <text evidence="4">Belongs to the carotenoid/retinoid oxidoreductase family. CrtN subfamily.</text>
</comment>
<dbReference type="Proteomes" id="UP001601059">
    <property type="component" value="Unassembled WGS sequence"/>
</dbReference>
<accession>A0ABW6KC12</accession>
<keyword evidence="2 5" id="KW-0125">Carotenoid biosynthesis</keyword>
<evidence type="ECO:0000313" key="7">
    <source>
        <dbReference type="EMBL" id="MFE8700775.1"/>
    </source>
</evidence>
<feature type="domain" description="Amine oxidase" evidence="6">
    <location>
        <begin position="15"/>
        <end position="487"/>
    </location>
</feature>
<protein>
    <submittedName>
        <fullName evidence="7">Phytoene desaturase family protein</fullName>
    </submittedName>
</protein>
<dbReference type="NCBIfam" id="TIGR02734">
    <property type="entry name" value="crtI_fam"/>
    <property type="match status" value="1"/>
</dbReference>
<dbReference type="InterPro" id="IPR014105">
    <property type="entry name" value="Carotenoid/retinoid_OxRdtase"/>
</dbReference>
<dbReference type="PRINTS" id="PR00419">
    <property type="entry name" value="ADXRDTASE"/>
</dbReference>
<dbReference type="Pfam" id="PF01593">
    <property type="entry name" value="Amino_oxidase"/>
    <property type="match status" value="1"/>
</dbReference>
<proteinExistence type="inferred from homology"/>
<evidence type="ECO:0000256" key="2">
    <source>
        <dbReference type="ARBA" id="ARBA00022746"/>
    </source>
</evidence>
<dbReference type="PANTHER" id="PTHR43734">
    <property type="entry name" value="PHYTOENE DESATURASE"/>
    <property type="match status" value="1"/>
</dbReference>
<evidence type="ECO:0000256" key="1">
    <source>
        <dbReference type="ARBA" id="ARBA00004829"/>
    </source>
</evidence>
<dbReference type="InterPro" id="IPR002937">
    <property type="entry name" value="Amino_oxidase"/>
</dbReference>
<gene>
    <name evidence="7" type="ORF">ACFYKX_09125</name>
</gene>
<dbReference type="EMBL" id="JBIACK010000003">
    <property type="protein sequence ID" value="MFE8700775.1"/>
    <property type="molecule type" value="Genomic_DNA"/>
</dbReference>
<evidence type="ECO:0000256" key="5">
    <source>
        <dbReference type="RuleBase" id="RU362075"/>
    </source>
</evidence>
<evidence type="ECO:0000259" key="6">
    <source>
        <dbReference type="Pfam" id="PF01593"/>
    </source>
</evidence>
<comment type="pathway">
    <text evidence="1 5">Carotenoid biosynthesis.</text>
</comment>
<evidence type="ECO:0000256" key="3">
    <source>
        <dbReference type="ARBA" id="ARBA00023002"/>
    </source>
</evidence>
<dbReference type="Gene3D" id="3.50.50.60">
    <property type="entry name" value="FAD/NAD(P)-binding domain"/>
    <property type="match status" value="2"/>
</dbReference>
<dbReference type="PANTHER" id="PTHR43734:SF1">
    <property type="entry name" value="PHYTOENE DESATURASE"/>
    <property type="match status" value="1"/>
</dbReference>
<keyword evidence="8" id="KW-1185">Reference proteome</keyword>
<reference evidence="7 8" key="1">
    <citation type="submission" date="2024-08" db="EMBL/GenBank/DDBJ databases">
        <title>Two novel Cytobacillus novel species.</title>
        <authorList>
            <person name="Liu G."/>
        </authorList>
    </citation>
    <scope>NUCLEOTIDE SEQUENCE [LARGE SCALE GENOMIC DNA]</scope>
    <source>
        <strain evidence="7 8">FJAT-54145</strain>
    </source>
</reference>
<name>A0ABW6KC12_9BACI</name>
<dbReference type="SUPFAM" id="SSF51905">
    <property type="entry name" value="FAD/NAD(P)-binding domain"/>
    <property type="match status" value="1"/>
</dbReference>
<evidence type="ECO:0000256" key="4">
    <source>
        <dbReference type="ARBA" id="ARBA00038322"/>
    </source>
</evidence>
<keyword evidence="3 5" id="KW-0560">Oxidoreductase</keyword>
<comment type="caution">
    <text evidence="7">The sequence shown here is derived from an EMBL/GenBank/DDBJ whole genome shotgun (WGS) entry which is preliminary data.</text>
</comment>
<evidence type="ECO:0000313" key="8">
    <source>
        <dbReference type="Proteomes" id="UP001601059"/>
    </source>
</evidence>
<dbReference type="RefSeq" id="WP_389360276.1">
    <property type="nucleotide sequence ID" value="NZ_JBIACK010000003.1"/>
</dbReference>
<sequence>MSNKRKVAVVGAGPGGLAVSMLLAAQGYDVHIYEKQSFIGGRTSKLTLGEYTFDVGPTFFMMPSILEELFQAVGRNLHDYIDMKEVEPLYTLKFGEHTFSPSRNKEKMLKELEEKFPGSSAGYEKFMELEGEKFEHVTKLLQQPFTKLTDFITGNMLRALPKLNALDTVYGRLSTYFDDERLKYAFSFQSKYLGMSAWECPGTFTILSYLEHKFGLHHPIGGVNQLCEAMAAVIREYGGHIYTDTGVKKVLVKQGRAVGLLLENGEKVNGDDVVINADFGHAATNLFEQSDLKKYKRENIEKRKLSCSTYMLYVGVNKPLNLPHHMILFADDYRNNVEDTTKTMVLSEDPSLYVHHPSKLDPTLAPQGKSVLYVLMPVPNLQADIDWDAERENVRERILTLLEREPELKDIRSSIEEEKIITPLDWQNEMYVYKGATFSLAHSLDQMMYFRPHNKFDDVDHCFLVGGGTHPGSGLPTIFESARISSNLLINQYEKKKSYFSKNKGFSQEESSVWK</sequence>
<organism evidence="7 8">
    <name type="scientific">Cytobacillus spartinae</name>
    <dbReference type="NCBI Taxonomy" id="3299023"/>
    <lineage>
        <taxon>Bacteria</taxon>
        <taxon>Bacillati</taxon>
        <taxon>Bacillota</taxon>
        <taxon>Bacilli</taxon>
        <taxon>Bacillales</taxon>
        <taxon>Bacillaceae</taxon>
        <taxon>Cytobacillus</taxon>
    </lineage>
</organism>